<reference evidence="1" key="1">
    <citation type="journal article" date="2016" name="BMC Biol.">
        <title>Parallel evolution of highly conserved plastid genome architecture in red seaweeds and seed plants.</title>
        <authorList>
            <person name="Lee J."/>
            <person name="Cho C.H."/>
            <person name="Park S.I."/>
            <person name="Choi J.W."/>
            <person name="Song H.S."/>
            <person name="West J.A."/>
            <person name="Bhattacharya D."/>
            <person name="Yoon H.S."/>
        </authorList>
    </citation>
    <scope>NUCLEOTIDE SEQUENCE</scope>
</reference>
<evidence type="ECO:0000313" key="1">
    <source>
        <dbReference type="EMBL" id="AOM64690.1"/>
    </source>
</evidence>
<gene>
    <name evidence="1" type="primary">ycf86</name>
    <name evidence="1" type="ORF">Schim_009</name>
</gene>
<evidence type="ECO:0008006" key="2">
    <source>
        <dbReference type="Google" id="ProtNLM"/>
    </source>
</evidence>
<organism evidence="1">
    <name type="scientific">Schimmelmannia schousboei</name>
    <dbReference type="NCBI Taxonomy" id="173468"/>
    <lineage>
        <taxon>Eukaryota</taxon>
        <taxon>Rhodophyta</taxon>
        <taxon>Florideophyceae</taxon>
        <taxon>Rhodymeniophycidae</taxon>
        <taxon>Acrosymphytales</taxon>
        <taxon>Schimmelmanniaceae</taxon>
        <taxon>Schimmelmannia</taxon>
    </lineage>
</organism>
<keyword evidence="1" id="KW-0934">Plastid</keyword>
<proteinExistence type="predicted"/>
<dbReference type="RefSeq" id="YP_009295755.1">
    <property type="nucleotide sequence ID" value="NC_031168.1"/>
</dbReference>
<name>A0A1C9C8H9_9FLOR</name>
<dbReference type="EMBL" id="KX284711">
    <property type="protein sequence ID" value="AOM64690.1"/>
    <property type="molecule type" value="Genomic_DNA"/>
</dbReference>
<sequence>MKKLITIKEINYKVNLKILYYLYKRGKIVGYKQIYNQYAPIIEFSDYTRLWMLPQEINELK</sequence>
<geneLocation type="plastid" evidence="1"/>
<protein>
    <recommendedName>
        <fullName evidence="2">Cytochrome b6-f complex subunit PetP</fullName>
    </recommendedName>
</protein>
<dbReference type="AlphaFoldDB" id="A0A1C9C8H9"/>
<accession>A0A1C9C8H9</accession>
<dbReference type="GeneID" id="29071140"/>